<dbReference type="Proteomes" id="UP001420932">
    <property type="component" value="Unassembled WGS sequence"/>
</dbReference>
<dbReference type="AlphaFoldDB" id="A0AAP0HJK1"/>
<evidence type="ECO:0000313" key="2">
    <source>
        <dbReference type="EMBL" id="KAK9087132.1"/>
    </source>
</evidence>
<feature type="region of interest" description="Disordered" evidence="1">
    <location>
        <begin position="74"/>
        <end position="93"/>
    </location>
</feature>
<organism evidence="2 3">
    <name type="scientific">Stephania yunnanensis</name>
    <dbReference type="NCBI Taxonomy" id="152371"/>
    <lineage>
        <taxon>Eukaryota</taxon>
        <taxon>Viridiplantae</taxon>
        <taxon>Streptophyta</taxon>
        <taxon>Embryophyta</taxon>
        <taxon>Tracheophyta</taxon>
        <taxon>Spermatophyta</taxon>
        <taxon>Magnoliopsida</taxon>
        <taxon>Ranunculales</taxon>
        <taxon>Menispermaceae</taxon>
        <taxon>Menispermoideae</taxon>
        <taxon>Cissampelideae</taxon>
        <taxon>Stephania</taxon>
    </lineage>
</organism>
<accession>A0AAP0HJK1</accession>
<name>A0AAP0HJK1_9MAGN</name>
<evidence type="ECO:0000313" key="3">
    <source>
        <dbReference type="Proteomes" id="UP001420932"/>
    </source>
</evidence>
<comment type="caution">
    <text evidence="2">The sequence shown here is derived from an EMBL/GenBank/DDBJ whole genome shotgun (WGS) entry which is preliminary data.</text>
</comment>
<reference evidence="2 3" key="1">
    <citation type="submission" date="2024-01" db="EMBL/GenBank/DDBJ databases">
        <title>Genome assemblies of Stephania.</title>
        <authorList>
            <person name="Yang L."/>
        </authorList>
    </citation>
    <scope>NUCLEOTIDE SEQUENCE [LARGE SCALE GENOMIC DNA]</scope>
    <source>
        <strain evidence="2">YNDBR</strain>
        <tissue evidence="2">Leaf</tissue>
    </source>
</reference>
<keyword evidence="3" id="KW-1185">Reference proteome</keyword>
<sequence length="173" mass="18675">MAQPRRLERSSDACATETTLATSVLGEDANVLATEVVIAKGVVSSVVMARHSREAKAWRCGAVRHSREAKAVVARRARGSSGEESKWRQRRRGGRRVAGAAAAVRRARGGSGMEADARAAAAVRRGGAAASMTVKRRGFDGGFDGEWMGRQRGGFEGRLWCNKEKWTPLPRVQ</sequence>
<protein>
    <submittedName>
        <fullName evidence="2">Uncharacterized protein</fullName>
    </submittedName>
</protein>
<evidence type="ECO:0000256" key="1">
    <source>
        <dbReference type="SAM" id="MobiDB-lite"/>
    </source>
</evidence>
<proteinExistence type="predicted"/>
<dbReference type="EMBL" id="JBBNAF010000013">
    <property type="protein sequence ID" value="KAK9087132.1"/>
    <property type="molecule type" value="Genomic_DNA"/>
</dbReference>
<gene>
    <name evidence="2" type="ORF">Syun_029526</name>
</gene>